<accession>X5MFC4</accession>
<proteinExistence type="predicted"/>
<dbReference type="AlphaFoldDB" id="X5MFC4"/>
<feature type="transmembrane region" description="Helical" evidence="1">
    <location>
        <begin position="103"/>
        <end position="127"/>
    </location>
</feature>
<keyword evidence="1" id="KW-0472">Membrane</keyword>
<dbReference type="Proteomes" id="UP000032160">
    <property type="component" value="Chromosome I"/>
</dbReference>
<dbReference type="EMBL" id="HG966617">
    <property type="protein sequence ID" value="CDO59709.1"/>
    <property type="molecule type" value="Genomic_DNA"/>
</dbReference>
<name>X5MFC4_9HYPH</name>
<protein>
    <submittedName>
        <fullName evidence="2">Uncharacterized protein</fullName>
    </submittedName>
</protein>
<feature type="transmembrane region" description="Helical" evidence="1">
    <location>
        <begin position="75"/>
        <end position="97"/>
    </location>
</feature>
<dbReference type="RefSeq" id="WP_043950280.1">
    <property type="nucleotide sequence ID" value="NZ_HG966617.1"/>
</dbReference>
<dbReference type="HOGENOM" id="CLU_1870860_0_0_5"/>
<keyword evidence="1" id="KW-1133">Transmembrane helix</keyword>
<dbReference type="STRING" id="1458461.BN1012_Phect1495"/>
<feature type="transmembrane region" description="Helical" evidence="1">
    <location>
        <begin position="21"/>
        <end position="40"/>
    </location>
</feature>
<organism evidence="2 3">
    <name type="scientific">Candidatus Phaeomarinibacter ectocarpi</name>
    <dbReference type="NCBI Taxonomy" id="1458461"/>
    <lineage>
        <taxon>Bacteria</taxon>
        <taxon>Pseudomonadati</taxon>
        <taxon>Pseudomonadota</taxon>
        <taxon>Alphaproteobacteria</taxon>
        <taxon>Hyphomicrobiales</taxon>
        <taxon>Parvibaculaceae</taxon>
        <taxon>Candidatus Phaeomarinibacter</taxon>
    </lineage>
</organism>
<evidence type="ECO:0000256" key="1">
    <source>
        <dbReference type="SAM" id="Phobius"/>
    </source>
</evidence>
<evidence type="ECO:0000313" key="3">
    <source>
        <dbReference type="Proteomes" id="UP000032160"/>
    </source>
</evidence>
<evidence type="ECO:0000313" key="2">
    <source>
        <dbReference type="EMBL" id="CDO59709.1"/>
    </source>
</evidence>
<feature type="transmembrane region" description="Helical" evidence="1">
    <location>
        <begin position="46"/>
        <end position="63"/>
    </location>
</feature>
<gene>
    <name evidence="2" type="ORF">BN1012_Phect1495</name>
</gene>
<dbReference type="KEGG" id="pect:BN1012_Phect1495"/>
<sequence length="138" mass="15180">MIGFVKDARNMILDLNRVSPFLRIWGPALNIPHVVGGLVFIGRYEAALVLATSVFSVVVAAQIHKRSPFSRLTSLVHIVWLPLFPLLLEVLMTEGAVGAFGIWLAYVVVTMGVSLVLDAWNLILYVFTRNNAFEGADA</sequence>
<dbReference type="OrthoDB" id="8479198at2"/>
<keyword evidence="3" id="KW-1185">Reference proteome</keyword>
<reference evidence="2 3" key="1">
    <citation type="journal article" date="2014" name="Front. Genet.">
        <title>Genome and metabolic network of "Candidatus Phaeomarinobacter ectocarpi" Ec32, a new candidate genus of Alphaproteobacteria frequently associated with brown algae.</title>
        <authorList>
            <person name="Dittami S.M."/>
            <person name="Barbeyron T."/>
            <person name="Boyen C."/>
            <person name="Cambefort J."/>
            <person name="Collet G."/>
            <person name="Delage L."/>
            <person name="Gobet A."/>
            <person name="Groisillier A."/>
            <person name="Leblanc C."/>
            <person name="Michel G."/>
            <person name="Scornet D."/>
            <person name="Siegel A."/>
            <person name="Tapia J.E."/>
            <person name="Tonon T."/>
        </authorList>
    </citation>
    <scope>NUCLEOTIDE SEQUENCE [LARGE SCALE GENOMIC DNA]</scope>
    <source>
        <strain evidence="2 3">Ec32</strain>
    </source>
</reference>
<keyword evidence="1" id="KW-0812">Transmembrane</keyword>